<feature type="transmembrane region" description="Helical" evidence="7">
    <location>
        <begin position="68"/>
        <end position="85"/>
    </location>
</feature>
<protein>
    <submittedName>
        <fullName evidence="8">Glycosyltransferase family 4 protein</fullName>
    </submittedName>
</protein>
<proteinExistence type="predicted"/>
<evidence type="ECO:0000313" key="9">
    <source>
        <dbReference type="Proteomes" id="UP000703590"/>
    </source>
</evidence>
<keyword evidence="5 7" id="KW-1133">Transmembrane helix</keyword>
<feature type="transmembrane region" description="Helical" evidence="7">
    <location>
        <begin position="42"/>
        <end position="61"/>
    </location>
</feature>
<keyword evidence="3" id="KW-0808">Transferase</keyword>
<evidence type="ECO:0000256" key="3">
    <source>
        <dbReference type="ARBA" id="ARBA00022679"/>
    </source>
</evidence>
<feature type="transmembrane region" description="Helical" evidence="7">
    <location>
        <begin position="128"/>
        <end position="148"/>
    </location>
</feature>
<keyword evidence="2" id="KW-1003">Cell membrane</keyword>
<reference evidence="8 9" key="2">
    <citation type="submission" date="2021-02" db="EMBL/GenBank/DDBJ databases">
        <title>Sulfurospirillum tamanensis sp. nov.</title>
        <authorList>
            <person name="Frolova A."/>
            <person name="Merkel A."/>
            <person name="Slobodkin A."/>
        </authorList>
    </citation>
    <scope>NUCLEOTIDE SEQUENCE [LARGE SCALE GENOMIC DNA]</scope>
    <source>
        <strain evidence="8 9">T05b</strain>
    </source>
</reference>
<reference evidence="9" key="1">
    <citation type="submission" date="2021-02" db="EMBL/GenBank/DDBJ databases">
        <title>Sulfurospirillum tamanensis sp. nov.</title>
        <authorList>
            <person name="Merkel A.Y."/>
        </authorList>
    </citation>
    <scope>NUCLEOTIDE SEQUENCE [LARGE SCALE GENOMIC DNA]</scope>
    <source>
        <strain evidence="9">T05b</strain>
    </source>
</reference>
<evidence type="ECO:0000313" key="8">
    <source>
        <dbReference type="EMBL" id="MBN2964224.1"/>
    </source>
</evidence>
<dbReference type="PANTHER" id="PTHR22926:SF3">
    <property type="entry name" value="UNDECAPRENYL-PHOSPHATE ALPHA-N-ACETYLGLUCOSAMINYL 1-PHOSPHATE TRANSFERASE"/>
    <property type="match status" value="1"/>
</dbReference>
<dbReference type="Pfam" id="PF00953">
    <property type="entry name" value="Glycos_transf_4"/>
    <property type="match status" value="1"/>
</dbReference>
<name>A0ABS2WST3_9BACT</name>
<evidence type="ECO:0000256" key="2">
    <source>
        <dbReference type="ARBA" id="ARBA00022475"/>
    </source>
</evidence>
<gene>
    <name evidence="8" type="ORF">JWV37_05490</name>
</gene>
<dbReference type="InterPro" id="IPR000715">
    <property type="entry name" value="Glycosyl_transferase_4"/>
</dbReference>
<dbReference type="CDD" id="cd06854">
    <property type="entry name" value="GT_WbpL_WbcO_like"/>
    <property type="match status" value="1"/>
</dbReference>
<keyword evidence="4 7" id="KW-0812">Transmembrane</keyword>
<feature type="transmembrane region" description="Helical" evidence="7">
    <location>
        <begin position="224"/>
        <end position="247"/>
    </location>
</feature>
<keyword evidence="6 7" id="KW-0472">Membrane</keyword>
<evidence type="ECO:0000256" key="4">
    <source>
        <dbReference type="ARBA" id="ARBA00022692"/>
    </source>
</evidence>
<sequence length="321" mass="35608">MLYFIAFLAAFGLTYLVRHYALKKSLLAEVNARSSHTTPTPHGGGVAIALTWFAGLGYLYMYGQIASPLFFALLWGVLLCGVSFLDDLIELKPRIRLGVQVLVALGGLFSLGGFHTLALGFLDISSPLLTTLFALLLILWYINLYNFLDGIDGYAGSEGIFLGLAGLMLFGGAHFGLLAVCILGFLVWNWHKAKIFMGDVGSTLLGYNVAIFTLYYATLESSNLWVWIVLFGLFWADATLTLLRRFLQKEKLSQAHKKHAYQRLVQAGWRHDHVVLGGMVVNVLLLGMILFLPLWASFTCSLVLLGLVLVFVEKRKRFVSC</sequence>
<feature type="transmembrane region" description="Helical" evidence="7">
    <location>
        <begin position="160"/>
        <end position="188"/>
    </location>
</feature>
<feature type="transmembrane region" description="Helical" evidence="7">
    <location>
        <begin position="295"/>
        <end position="312"/>
    </location>
</feature>
<evidence type="ECO:0000256" key="1">
    <source>
        <dbReference type="ARBA" id="ARBA00004651"/>
    </source>
</evidence>
<evidence type="ECO:0000256" key="5">
    <source>
        <dbReference type="ARBA" id="ARBA00022989"/>
    </source>
</evidence>
<dbReference type="PANTHER" id="PTHR22926">
    <property type="entry name" value="PHOSPHO-N-ACETYLMURAMOYL-PENTAPEPTIDE-TRANSFERASE"/>
    <property type="match status" value="1"/>
</dbReference>
<feature type="transmembrane region" description="Helical" evidence="7">
    <location>
        <begin position="97"/>
        <end position="121"/>
    </location>
</feature>
<feature type="transmembrane region" description="Helical" evidence="7">
    <location>
        <begin position="200"/>
        <end position="218"/>
    </location>
</feature>
<organism evidence="8 9">
    <name type="scientific">Sulfurospirillum tamanense</name>
    <dbReference type="NCBI Taxonomy" id="2813362"/>
    <lineage>
        <taxon>Bacteria</taxon>
        <taxon>Pseudomonadati</taxon>
        <taxon>Campylobacterota</taxon>
        <taxon>Epsilonproteobacteria</taxon>
        <taxon>Campylobacterales</taxon>
        <taxon>Sulfurospirillaceae</taxon>
        <taxon>Sulfurospirillum</taxon>
    </lineage>
</organism>
<keyword evidence="9" id="KW-1185">Reference proteome</keyword>
<evidence type="ECO:0000256" key="7">
    <source>
        <dbReference type="SAM" id="Phobius"/>
    </source>
</evidence>
<comment type="subcellular location">
    <subcellularLocation>
        <location evidence="1">Cell membrane</location>
        <topology evidence="1">Multi-pass membrane protein</topology>
    </subcellularLocation>
</comment>
<dbReference type="RefSeq" id="WP_205458775.1">
    <property type="nucleotide sequence ID" value="NZ_JAFHKK010000009.1"/>
</dbReference>
<feature type="transmembrane region" description="Helical" evidence="7">
    <location>
        <begin position="268"/>
        <end position="289"/>
    </location>
</feature>
<accession>A0ABS2WST3</accession>
<dbReference type="EMBL" id="JAFHKK010000009">
    <property type="protein sequence ID" value="MBN2964224.1"/>
    <property type="molecule type" value="Genomic_DNA"/>
</dbReference>
<evidence type="ECO:0000256" key="6">
    <source>
        <dbReference type="ARBA" id="ARBA00023136"/>
    </source>
</evidence>
<dbReference type="Proteomes" id="UP000703590">
    <property type="component" value="Unassembled WGS sequence"/>
</dbReference>
<comment type="caution">
    <text evidence="8">The sequence shown here is derived from an EMBL/GenBank/DDBJ whole genome shotgun (WGS) entry which is preliminary data.</text>
</comment>